<gene>
    <name evidence="1" type="ORF">LCGC14_1719120</name>
</gene>
<comment type="caution">
    <text evidence="1">The sequence shown here is derived from an EMBL/GenBank/DDBJ whole genome shotgun (WGS) entry which is preliminary data.</text>
</comment>
<evidence type="ECO:0000313" key="1">
    <source>
        <dbReference type="EMBL" id="KKM13158.1"/>
    </source>
</evidence>
<dbReference type="AlphaFoldDB" id="A0A0F9JTG4"/>
<protein>
    <submittedName>
        <fullName evidence="1">Uncharacterized protein</fullName>
    </submittedName>
</protein>
<accession>A0A0F9JTG4</accession>
<organism evidence="1">
    <name type="scientific">marine sediment metagenome</name>
    <dbReference type="NCBI Taxonomy" id="412755"/>
    <lineage>
        <taxon>unclassified sequences</taxon>
        <taxon>metagenomes</taxon>
        <taxon>ecological metagenomes</taxon>
    </lineage>
</organism>
<sequence length="59" mass="7085">MIPDWIKEIYLYALSGYNLNGLQIYIDSRGQLWPEKKMFKEIRLGKYLSLQEYIDGLQK</sequence>
<dbReference type="EMBL" id="LAZR01015441">
    <property type="protein sequence ID" value="KKM13158.1"/>
    <property type="molecule type" value="Genomic_DNA"/>
</dbReference>
<name>A0A0F9JTG4_9ZZZZ</name>
<reference evidence="1" key="1">
    <citation type="journal article" date="2015" name="Nature">
        <title>Complex archaea that bridge the gap between prokaryotes and eukaryotes.</title>
        <authorList>
            <person name="Spang A."/>
            <person name="Saw J.H."/>
            <person name="Jorgensen S.L."/>
            <person name="Zaremba-Niedzwiedzka K."/>
            <person name="Martijn J."/>
            <person name="Lind A.E."/>
            <person name="van Eijk R."/>
            <person name="Schleper C."/>
            <person name="Guy L."/>
            <person name="Ettema T.J."/>
        </authorList>
    </citation>
    <scope>NUCLEOTIDE SEQUENCE</scope>
</reference>
<proteinExistence type="predicted"/>